<proteinExistence type="predicted"/>
<dbReference type="AlphaFoldDB" id="A0A164F682"/>
<dbReference type="EMBL" id="LRGB01021310">
    <property type="protein sequence ID" value="KZR97467.1"/>
    <property type="molecule type" value="Genomic_DNA"/>
</dbReference>
<name>A0A164F682_9CRUS</name>
<dbReference type="Proteomes" id="UP000076858">
    <property type="component" value="Unassembled WGS sequence"/>
</dbReference>
<accession>A0A164F682</accession>
<comment type="caution">
    <text evidence="1">The sequence shown here is derived from an EMBL/GenBank/DDBJ whole genome shotgun (WGS) entry which is preliminary data.</text>
</comment>
<evidence type="ECO:0000313" key="1">
    <source>
        <dbReference type="EMBL" id="KZR97467.1"/>
    </source>
</evidence>
<organism evidence="1 2">
    <name type="scientific">Daphnia magna</name>
    <dbReference type="NCBI Taxonomy" id="35525"/>
    <lineage>
        <taxon>Eukaryota</taxon>
        <taxon>Metazoa</taxon>
        <taxon>Ecdysozoa</taxon>
        <taxon>Arthropoda</taxon>
        <taxon>Crustacea</taxon>
        <taxon>Branchiopoda</taxon>
        <taxon>Diplostraca</taxon>
        <taxon>Cladocera</taxon>
        <taxon>Anomopoda</taxon>
        <taxon>Daphniidae</taxon>
        <taxon>Daphnia</taxon>
    </lineage>
</organism>
<gene>
    <name evidence="1" type="ORF">APZ42_007642</name>
</gene>
<sequence length="84" mass="9863">MNLIRSTRNWLHVHAFSATETKWRISTLSDYKSPTIRTVLEVYCFKKTSVPTTIATFSRWLRNRGEWGQLRHRAIETKIVSLAV</sequence>
<reference evidence="1 2" key="1">
    <citation type="submission" date="2016-03" db="EMBL/GenBank/DDBJ databases">
        <title>EvidentialGene: Evidence-directed Construction of Genes on Genomes.</title>
        <authorList>
            <person name="Gilbert D.G."/>
            <person name="Choi J.-H."/>
            <person name="Mockaitis K."/>
            <person name="Colbourne J."/>
            <person name="Pfrender M."/>
        </authorList>
    </citation>
    <scope>NUCLEOTIDE SEQUENCE [LARGE SCALE GENOMIC DNA]</scope>
    <source>
        <strain evidence="1 2">Xinb3</strain>
        <tissue evidence="1">Complete organism</tissue>
    </source>
</reference>
<protein>
    <submittedName>
        <fullName evidence="1">Uncharacterized protein</fullName>
    </submittedName>
</protein>
<evidence type="ECO:0000313" key="2">
    <source>
        <dbReference type="Proteomes" id="UP000076858"/>
    </source>
</evidence>
<keyword evidence="2" id="KW-1185">Reference proteome</keyword>